<reference evidence="2 3" key="1">
    <citation type="submission" date="2015-07" db="EMBL/GenBank/DDBJ databases">
        <title>Genome sequencing of Kibdelosporangium phytohabitans.</title>
        <authorList>
            <person name="Qin S."/>
            <person name="Xing K."/>
        </authorList>
    </citation>
    <scope>NUCLEOTIDE SEQUENCE [LARGE SCALE GENOMIC DNA]</scope>
    <source>
        <strain evidence="2 3">KLBMP1111</strain>
    </source>
</reference>
<dbReference type="InterPro" id="IPR043796">
    <property type="entry name" value="ESX-1_EspA/EspE-like"/>
</dbReference>
<dbReference type="InterPro" id="IPR036689">
    <property type="entry name" value="ESAT-6-like_sf"/>
</dbReference>
<feature type="domain" description="ESX-1 secretion-associated protein EspA/EspE-like" evidence="1">
    <location>
        <begin position="60"/>
        <end position="126"/>
    </location>
</feature>
<keyword evidence="3" id="KW-1185">Reference proteome</keyword>
<dbReference type="KEGG" id="kphy:AOZ06_07540"/>
<evidence type="ECO:0000313" key="3">
    <source>
        <dbReference type="Proteomes" id="UP000063699"/>
    </source>
</evidence>
<dbReference type="EMBL" id="CP012752">
    <property type="protein sequence ID" value="ALG06798.1"/>
    <property type="molecule type" value="Genomic_DNA"/>
</dbReference>
<dbReference type="Gene3D" id="1.20.1260.20">
    <property type="entry name" value="PPE superfamily"/>
    <property type="match status" value="1"/>
</dbReference>
<name>A0A0N9HQ38_9PSEU</name>
<evidence type="ECO:0000259" key="1">
    <source>
        <dbReference type="Pfam" id="PF18879"/>
    </source>
</evidence>
<organism evidence="2 3">
    <name type="scientific">Kibdelosporangium phytohabitans</name>
    <dbReference type="NCBI Taxonomy" id="860235"/>
    <lineage>
        <taxon>Bacteria</taxon>
        <taxon>Bacillati</taxon>
        <taxon>Actinomycetota</taxon>
        <taxon>Actinomycetes</taxon>
        <taxon>Pseudonocardiales</taxon>
        <taxon>Pseudonocardiaceae</taxon>
        <taxon>Kibdelosporangium</taxon>
    </lineage>
</organism>
<dbReference type="Pfam" id="PF18879">
    <property type="entry name" value="EspA_EspE"/>
    <property type="match status" value="1"/>
</dbReference>
<protein>
    <recommendedName>
        <fullName evidence="1">ESX-1 secretion-associated protein EspA/EspE-like domain-containing protein</fullName>
    </recommendedName>
</protein>
<gene>
    <name evidence="2" type="ORF">AOZ06_07540</name>
</gene>
<sequence length="238" mass="25357">MSVADNISALSASMRPVEVLSAAGLGQLAGLVMPLQSVLDRMAGNASGVYAFLDAWVTVSNRITQIQAQLARAVTTGTAGWRGEAADQYRMRADNIGRSLTEFATAAREAAAVVQLTAEVVGQSRSGANDLITDMVRRLISLVRHLMAVEGGMTATVLVQAGDLVSTFAKPVANIERQAQTSLANAVKPINDLITTLGTVTRLWDSHTRGGAVQSHQFQTADLLEHELVHVIQQRKGR</sequence>
<evidence type="ECO:0000313" key="2">
    <source>
        <dbReference type="EMBL" id="ALG06798.1"/>
    </source>
</evidence>
<accession>A0A0N9HQ38</accession>
<dbReference type="Proteomes" id="UP000063699">
    <property type="component" value="Chromosome"/>
</dbReference>
<proteinExistence type="predicted"/>
<dbReference type="AlphaFoldDB" id="A0A0N9HQ38"/>
<dbReference type="STRING" id="860235.AOZ06_07540"/>
<dbReference type="InterPro" id="IPR038332">
    <property type="entry name" value="PPE_sf"/>
</dbReference>
<dbReference type="SUPFAM" id="SSF140453">
    <property type="entry name" value="EsxAB dimer-like"/>
    <property type="match status" value="1"/>
</dbReference>